<feature type="transmembrane region" description="Helical" evidence="9">
    <location>
        <begin position="60"/>
        <end position="82"/>
    </location>
</feature>
<evidence type="ECO:0000313" key="10">
    <source>
        <dbReference type="EMBL" id="ADH87182.1"/>
    </source>
</evidence>
<organism evidence="10 11">
    <name type="scientific">Desulfurivibrio alkaliphilus (strain DSM 19089 / UNIQEM U267 / AHT2)</name>
    <dbReference type="NCBI Taxonomy" id="589865"/>
    <lineage>
        <taxon>Bacteria</taxon>
        <taxon>Pseudomonadati</taxon>
        <taxon>Thermodesulfobacteriota</taxon>
        <taxon>Desulfobulbia</taxon>
        <taxon>Desulfobulbales</taxon>
        <taxon>Desulfobulbaceae</taxon>
        <taxon>Desulfurivibrio</taxon>
    </lineage>
</organism>
<dbReference type="GO" id="GO:0015385">
    <property type="term" value="F:sodium:proton antiporter activity"/>
    <property type="evidence" value="ECO:0007669"/>
    <property type="project" value="TreeGrafter"/>
</dbReference>
<dbReference type="HOGENOM" id="CLU_125825_2_0_7"/>
<evidence type="ECO:0000256" key="2">
    <source>
        <dbReference type="ARBA" id="ARBA00009212"/>
    </source>
</evidence>
<evidence type="ECO:0000313" key="11">
    <source>
        <dbReference type="Proteomes" id="UP000001508"/>
    </source>
</evidence>
<feature type="region of interest" description="Disordered" evidence="8">
    <location>
        <begin position="91"/>
        <end position="119"/>
    </location>
</feature>
<reference evidence="11" key="1">
    <citation type="submission" date="2010-02" db="EMBL/GenBank/DDBJ databases">
        <title>Complete sequence of Desulfurivibrio alkaliphilus AHT2.</title>
        <authorList>
            <consortium name="US DOE Joint Genome Institute"/>
            <person name="Pitluck S."/>
            <person name="Chertkov O."/>
            <person name="Detter J.C."/>
            <person name="Han C."/>
            <person name="Tapia R."/>
            <person name="Larimer F."/>
            <person name="Land M."/>
            <person name="Hauser L."/>
            <person name="Kyrpides N."/>
            <person name="Mikhailova N."/>
            <person name="Sorokin D.Y."/>
            <person name="Muyzer G."/>
            <person name="Woyke T."/>
        </authorList>
    </citation>
    <scope>NUCLEOTIDE SEQUENCE [LARGE SCALE GENOMIC DNA]</scope>
    <source>
        <strain evidence="11">DSM 19089 / UNIQEM U267 / AHT2</strain>
    </source>
</reference>
<protein>
    <submittedName>
        <fullName evidence="10">Multiple resistance and pH regulation protein F</fullName>
    </submittedName>
</protein>
<dbReference type="STRING" id="589865.DaAHT2_2518"/>
<dbReference type="GO" id="GO:0005886">
    <property type="term" value="C:plasma membrane"/>
    <property type="evidence" value="ECO:0007669"/>
    <property type="project" value="UniProtKB-SubCell"/>
</dbReference>
<comment type="subcellular location">
    <subcellularLocation>
        <location evidence="1">Cell membrane</location>
        <topology evidence="1">Multi-pass membrane protein</topology>
    </subcellularLocation>
</comment>
<dbReference type="Pfam" id="PF04066">
    <property type="entry name" value="MrpF_PhaF"/>
    <property type="match status" value="1"/>
</dbReference>
<dbReference type="RefSeq" id="WP_013164692.1">
    <property type="nucleotide sequence ID" value="NC_014216.1"/>
</dbReference>
<dbReference type="Proteomes" id="UP000001508">
    <property type="component" value="Chromosome"/>
</dbReference>
<proteinExistence type="inferred from homology"/>
<keyword evidence="3" id="KW-0813">Transport</keyword>
<dbReference type="OrthoDB" id="9800226at2"/>
<evidence type="ECO:0000256" key="6">
    <source>
        <dbReference type="ARBA" id="ARBA00022989"/>
    </source>
</evidence>
<accession>D6Z0E9</accession>
<dbReference type="KEGG" id="dak:DaAHT2_2518"/>
<evidence type="ECO:0000256" key="4">
    <source>
        <dbReference type="ARBA" id="ARBA00022475"/>
    </source>
</evidence>
<gene>
    <name evidence="10" type="ordered locus">DaAHT2_2518</name>
</gene>
<feature type="transmembrane region" description="Helical" evidence="9">
    <location>
        <begin position="35"/>
        <end position="53"/>
    </location>
</feature>
<evidence type="ECO:0000256" key="3">
    <source>
        <dbReference type="ARBA" id="ARBA00022448"/>
    </source>
</evidence>
<evidence type="ECO:0000256" key="5">
    <source>
        <dbReference type="ARBA" id="ARBA00022692"/>
    </source>
</evidence>
<dbReference type="EMBL" id="CP001940">
    <property type="protein sequence ID" value="ADH87182.1"/>
    <property type="molecule type" value="Genomic_DNA"/>
</dbReference>
<keyword evidence="6 9" id="KW-1133">Transmembrane helix</keyword>
<dbReference type="PANTHER" id="PTHR34702:SF1">
    <property type="entry name" value="NA(+)_H(+) ANTIPORTER SUBUNIT F"/>
    <property type="match status" value="1"/>
</dbReference>
<dbReference type="InParanoid" id="D6Z0E9"/>
<keyword evidence="11" id="KW-1185">Reference proteome</keyword>
<dbReference type="InterPro" id="IPR007208">
    <property type="entry name" value="MrpF/PhaF-like"/>
</dbReference>
<dbReference type="AlphaFoldDB" id="D6Z0E9"/>
<evidence type="ECO:0000256" key="7">
    <source>
        <dbReference type="ARBA" id="ARBA00023136"/>
    </source>
</evidence>
<evidence type="ECO:0000256" key="9">
    <source>
        <dbReference type="SAM" id="Phobius"/>
    </source>
</evidence>
<keyword evidence="4" id="KW-1003">Cell membrane</keyword>
<name>D6Z0E9_DESAT</name>
<evidence type="ECO:0000256" key="1">
    <source>
        <dbReference type="ARBA" id="ARBA00004651"/>
    </source>
</evidence>
<comment type="similarity">
    <text evidence="2">Belongs to the CPA3 antiporters (TC 2.A.63) subunit F family.</text>
</comment>
<sequence length="119" mass="12622">MEQFLISIGVALLLLMLMSLFRVVAGPTVIDRILGVNVIGIKTVVLIIIVGILDGRVEMFIDIALAYALMNFITTIAAARFYQRQSQPAAADAEEAKTAPSAPPTAENAKPAGKEGSHA</sequence>
<dbReference type="PANTHER" id="PTHR34702">
    <property type="entry name" value="NA(+)/H(+) ANTIPORTER SUBUNIT F1"/>
    <property type="match status" value="1"/>
</dbReference>
<keyword evidence="7 9" id="KW-0472">Membrane</keyword>
<dbReference type="eggNOG" id="COG2212">
    <property type="taxonomic scope" value="Bacteria"/>
</dbReference>
<keyword evidence="5 9" id="KW-0812">Transmembrane</keyword>
<evidence type="ECO:0000256" key="8">
    <source>
        <dbReference type="SAM" id="MobiDB-lite"/>
    </source>
</evidence>